<keyword evidence="2" id="KW-0378">Hydrolase</keyword>
<evidence type="ECO:0000313" key="3">
    <source>
        <dbReference type="Proteomes" id="UP000595046"/>
    </source>
</evidence>
<dbReference type="Pfam" id="PF01738">
    <property type="entry name" value="DLH"/>
    <property type="match status" value="1"/>
</dbReference>
<accession>A0A7T1TCF8</accession>
<dbReference type="GO" id="GO:0016787">
    <property type="term" value="F:hydrolase activity"/>
    <property type="evidence" value="ECO:0007669"/>
    <property type="project" value="UniProtKB-KW"/>
</dbReference>
<keyword evidence="3" id="KW-1185">Reference proteome</keyword>
<proteinExistence type="predicted"/>
<name>A0A7T1TCF8_9ACTN</name>
<dbReference type="SUPFAM" id="SSF53474">
    <property type="entry name" value="alpha/beta-Hydrolases"/>
    <property type="match status" value="1"/>
</dbReference>
<dbReference type="KEGG" id="sbat:G4Z16_04030"/>
<dbReference type="Proteomes" id="UP000595046">
    <property type="component" value="Chromosome"/>
</dbReference>
<dbReference type="AlphaFoldDB" id="A0A7T1TCF8"/>
<organism evidence="2 3">
    <name type="scientific">Streptomyces bathyalis</name>
    <dbReference type="NCBI Taxonomy" id="2710756"/>
    <lineage>
        <taxon>Bacteria</taxon>
        <taxon>Bacillati</taxon>
        <taxon>Actinomycetota</taxon>
        <taxon>Actinomycetes</taxon>
        <taxon>Kitasatosporales</taxon>
        <taxon>Streptomycetaceae</taxon>
        <taxon>Streptomyces</taxon>
    </lineage>
</organism>
<protein>
    <submittedName>
        <fullName evidence="2">Dienelactone hydrolase family protein</fullName>
    </submittedName>
</protein>
<feature type="domain" description="Dienelactone hydrolase" evidence="1">
    <location>
        <begin position="16"/>
        <end position="245"/>
    </location>
</feature>
<dbReference type="Gene3D" id="3.40.50.1820">
    <property type="entry name" value="alpha/beta hydrolase"/>
    <property type="match status" value="1"/>
</dbReference>
<dbReference type="InterPro" id="IPR029058">
    <property type="entry name" value="AB_hydrolase_fold"/>
</dbReference>
<dbReference type="EMBL" id="CP048882">
    <property type="protein sequence ID" value="QPP10395.1"/>
    <property type="molecule type" value="Genomic_DNA"/>
</dbReference>
<evidence type="ECO:0000259" key="1">
    <source>
        <dbReference type="Pfam" id="PF01738"/>
    </source>
</evidence>
<dbReference type="InterPro" id="IPR002925">
    <property type="entry name" value="Dienelactn_hydro"/>
</dbReference>
<dbReference type="PANTHER" id="PTHR46623">
    <property type="entry name" value="CARBOXYMETHYLENEBUTENOLIDASE-RELATED"/>
    <property type="match status" value="1"/>
</dbReference>
<dbReference type="InterPro" id="IPR051049">
    <property type="entry name" value="Dienelactone_hydrolase-like"/>
</dbReference>
<evidence type="ECO:0000313" key="2">
    <source>
        <dbReference type="EMBL" id="QPP10395.1"/>
    </source>
</evidence>
<reference evidence="3" key="1">
    <citation type="submission" date="2020-02" db="EMBL/GenBank/DDBJ databases">
        <title>Streptomyces sp. ASO4wet.</title>
        <authorList>
            <person name="Risdian C."/>
            <person name="Landwehr W."/>
            <person name="Schupp P."/>
            <person name="Wink J."/>
        </authorList>
    </citation>
    <scope>NUCLEOTIDE SEQUENCE [LARGE SCALE GENOMIC DNA]</scope>
    <source>
        <strain evidence="3">ASO4wet</strain>
    </source>
</reference>
<gene>
    <name evidence="2" type="ORF">G4Z16_04030</name>
</gene>
<dbReference type="PANTHER" id="PTHR46623:SF10">
    <property type="entry name" value="CARBOXYMETHYLENEBUTENOLIDASE HOMOLOG"/>
    <property type="match status" value="1"/>
</dbReference>
<sequence length="251" mass="26767">MTSLDLDIPAPDGTADAFAAFPAEGGRHPGVLLYMDVIGLRPVIRGLAMKLASHGYYVLAPNVFYRHGRAPLFPLPDMREPEARDAFIAKVRPVMADHTPDKSVPDSGAYLDFLTQQEQVSPGAVGVTGYCMGAMLALRTASAHPGTVAAAAGFHGARLATDAADSPHLDVGSVTAELHFGHAENDDAMPPKDIARLDEALDAAGVRYTSEVYPGPHGFTMSDTSAYSPVALERHWERLLPLLRRNLKGGT</sequence>